<proteinExistence type="predicted"/>
<gene>
    <name evidence="1" type="ORF">LCGC14_0659220</name>
</gene>
<evidence type="ECO:0000313" key="1">
    <source>
        <dbReference type="EMBL" id="KKN47801.1"/>
    </source>
</evidence>
<accession>A0A0F9TFN5</accession>
<comment type="caution">
    <text evidence="1">The sequence shown here is derived from an EMBL/GenBank/DDBJ whole genome shotgun (WGS) entry which is preliminary data.</text>
</comment>
<protein>
    <submittedName>
        <fullName evidence="1">Uncharacterized protein</fullName>
    </submittedName>
</protein>
<organism evidence="1">
    <name type="scientific">marine sediment metagenome</name>
    <dbReference type="NCBI Taxonomy" id="412755"/>
    <lineage>
        <taxon>unclassified sequences</taxon>
        <taxon>metagenomes</taxon>
        <taxon>ecological metagenomes</taxon>
    </lineage>
</organism>
<dbReference type="EMBL" id="LAZR01001256">
    <property type="protein sequence ID" value="KKN47801.1"/>
    <property type="molecule type" value="Genomic_DNA"/>
</dbReference>
<sequence length="175" mass="19151">MSQKIRITSNIPTKLLAMEKYNRLLNSKILKAAWHRILDLVGQTSVADYWITGVDRLSPTDPRKPTQRSGRLIGSLIGARRFTAVREPTDLEEALGTPVQSSGEGFAGGKKESIRRVRVAGGQISAIIGSEVPYAEGLEFSQRSYLRPAARDVAEGKAETILGIAVETEFEKANI</sequence>
<dbReference type="AlphaFoldDB" id="A0A0F9TFN5"/>
<reference evidence="1" key="1">
    <citation type="journal article" date="2015" name="Nature">
        <title>Complex archaea that bridge the gap between prokaryotes and eukaryotes.</title>
        <authorList>
            <person name="Spang A."/>
            <person name="Saw J.H."/>
            <person name="Jorgensen S.L."/>
            <person name="Zaremba-Niedzwiedzka K."/>
            <person name="Martijn J."/>
            <person name="Lind A.E."/>
            <person name="van Eijk R."/>
            <person name="Schleper C."/>
            <person name="Guy L."/>
            <person name="Ettema T.J."/>
        </authorList>
    </citation>
    <scope>NUCLEOTIDE SEQUENCE</scope>
</reference>
<name>A0A0F9TFN5_9ZZZZ</name>